<reference evidence="9" key="1">
    <citation type="submission" date="2013-04" db="EMBL/GenBank/DDBJ databases">
        <title>Comparative Genomics of Relapsing Fever Spirochetes.</title>
        <authorList>
            <person name="Schwan T.G."/>
            <person name="Raffel S.J."/>
            <person name="Porcella S.F."/>
            <person name="Martens C.A."/>
            <person name="Bruno D.P."/>
            <person name="Ricklefs S.M."/>
            <person name="Barbian K.B."/>
        </authorList>
    </citation>
    <scope>NUCLEOTIDE SEQUENCE</scope>
    <source>
        <strain evidence="9">SLO</strain>
        <plasmid evidence="9">unnamed</plasmid>
    </source>
</reference>
<evidence type="ECO:0000256" key="7">
    <source>
        <dbReference type="ARBA" id="ARBA00023288"/>
    </source>
</evidence>
<accession>W5ST69</accession>
<keyword evidence="3" id="KW-0732">Signal</keyword>
<gene>
    <name evidence="9" type="ORF">BPA_0032302</name>
</gene>
<evidence type="ECO:0000256" key="2">
    <source>
        <dbReference type="ARBA" id="ARBA00004459"/>
    </source>
</evidence>
<dbReference type="SUPFAM" id="SSF74748">
    <property type="entry name" value="Variable surface antigen VlsE"/>
    <property type="match status" value="1"/>
</dbReference>
<evidence type="ECO:0000256" key="8">
    <source>
        <dbReference type="RuleBase" id="RU363105"/>
    </source>
</evidence>
<evidence type="ECO:0000256" key="3">
    <source>
        <dbReference type="ARBA" id="ARBA00022729"/>
    </source>
</evidence>
<keyword evidence="6 8" id="KW-0998">Cell outer membrane</keyword>
<evidence type="ECO:0000256" key="5">
    <source>
        <dbReference type="ARBA" id="ARBA00023139"/>
    </source>
</evidence>
<keyword evidence="5 8" id="KW-0564">Palmitate</keyword>
<comment type="subcellular location">
    <subcellularLocation>
        <location evidence="2 8">Cell outer membrane</location>
        <topology evidence="2 8">Lipid-anchor</topology>
    </subcellularLocation>
</comment>
<evidence type="ECO:0000256" key="4">
    <source>
        <dbReference type="ARBA" id="ARBA00023136"/>
    </source>
</evidence>
<sequence length="73" mass="7539">MAKEGKFAGPSAADNDYAPAVKGAAVSAVTKALGTLTIAIRNTIDVGLKTVKDAMKFNSTDTPVTTDNQTPRN</sequence>
<evidence type="ECO:0000313" key="9">
    <source>
        <dbReference type="EMBL" id="AHH10145.1"/>
    </source>
</evidence>
<dbReference type="InterPro" id="IPR000680">
    <property type="entry name" value="Borrelia_lipo"/>
</dbReference>
<proteinExistence type="predicted"/>
<dbReference type="EMBL" id="CP005919">
    <property type="protein sequence ID" value="AHH10145.1"/>
    <property type="molecule type" value="Genomic_DNA"/>
</dbReference>
<keyword evidence="4 8" id="KW-0472">Membrane</keyword>
<evidence type="ECO:0000256" key="6">
    <source>
        <dbReference type="ARBA" id="ARBA00023237"/>
    </source>
</evidence>
<keyword evidence="7 8" id="KW-0449">Lipoprotein</keyword>
<geneLocation type="plasmid" evidence="9">
    <name>unnamed</name>
</geneLocation>
<dbReference type="AlphaFoldDB" id="W5ST69"/>
<name>W5ST69_BORPR</name>
<organism evidence="9">
    <name type="scientific">Borrelia parkeri SLO</name>
    <dbReference type="NCBI Taxonomy" id="1313294"/>
    <lineage>
        <taxon>Bacteria</taxon>
        <taxon>Pseudomonadati</taxon>
        <taxon>Spirochaetota</taxon>
        <taxon>Spirochaetia</taxon>
        <taxon>Spirochaetales</taxon>
        <taxon>Borreliaceae</taxon>
        <taxon>Borrelia</taxon>
    </lineage>
</organism>
<dbReference type="HOGENOM" id="CLU_199555_0_0_12"/>
<comment type="function">
    <text evidence="1 8">The Vlp and Vsp proteins are antigenically distinct proteins, only one vlp or vsp gene is transcriptionally active at any one time. Switching between these genes is a mechanism of host immune response evasion.</text>
</comment>
<dbReference type="Pfam" id="PF00921">
    <property type="entry name" value="Lipoprotein_2"/>
    <property type="match status" value="1"/>
</dbReference>
<evidence type="ECO:0000256" key="1">
    <source>
        <dbReference type="ARBA" id="ARBA00003932"/>
    </source>
</evidence>
<dbReference type="GO" id="GO:0009279">
    <property type="term" value="C:cell outer membrane"/>
    <property type="evidence" value="ECO:0007669"/>
    <property type="project" value="UniProtKB-SubCell"/>
</dbReference>
<protein>
    <recommendedName>
        <fullName evidence="8">Variable large protein</fullName>
    </recommendedName>
</protein>
<keyword evidence="9" id="KW-0614">Plasmid</keyword>